<dbReference type="PROSITE" id="PS51504">
    <property type="entry name" value="H15"/>
    <property type="match status" value="1"/>
</dbReference>
<dbReference type="GO" id="GO:0006334">
    <property type="term" value="P:nucleosome assembly"/>
    <property type="evidence" value="ECO:0007669"/>
    <property type="project" value="InterPro"/>
</dbReference>
<dbReference type="InterPro" id="IPR009057">
    <property type="entry name" value="Homeodomain-like_sf"/>
</dbReference>
<dbReference type="SUPFAM" id="SSF46689">
    <property type="entry name" value="Homeodomain-like"/>
    <property type="match status" value="1"/>
</dbReference>
<evidence type="ECO:0000256" key="7">
    <source>
        <dbReference type="ARBA" id="ARBA00023163"/>
    </source>
</evidence>
<dbReference type="InterPro" id="IPR017930">
    <property type="entry name" value="Myb_dom"/>
</dbReference>
<dbReference type="SMART" id="SM00717">
    <property type="entry name" value="SANT"/>
    <property type="match status" value="1"/>
</dbReference>
<dbReference type="InterPro" id="IPR005818">
    <property type="entry name" value="Histone_H1/H5_H15"/>
</dbReference>
<dbReference type="InterPro" id="IPR001005">
    <property type="entry name" value="SANT/Myb"/>
</dbReference>
<dbReference type="InterPro" id="IPR036388">
    <property type="entry name" value="WH-like_DNA-bd_sf"/>
</dbReference>
<dbReference type="FunFam" id="1.10.10.60:FF:000168">
    <property type="entry name" value="Telomere repeat-binding factor 1"/>
    <property type="match status" value="1"/>
</dbReference>
<evidence type="ECO:0000256" key="10">
    <source>
        <dbReference type="SAM" id="Coils"/>
    </source>
</evidence>
<feature type="domain" description="H15" evidence="14">
    <location>
        <begin position="119"/>
        <end position="187"/>
    </location>
</feature>
<dbReference type="SMART" id="SM00526">
    <property type="entry name" value="H15"/>
    <property type="match status" value="1"/>
</dbReference>
<dbReference type="Pfam" id="PF00249">
    <property type="entry name" value="Myb_DNA-binding"/>
    <property type="match status" value="1"/>
</dbReference>
<dbReference type="GO" id="GO:0005730">
    <property type="term" value="C:nucleolus"/>
    <property type="evidence" value="ECO:0007669"/>
    <property type="project" value="UniProtKB-SubCell"/>
</dbReference>
<dbReference type="Pfam" id="PF00538">
    <property type="entry name" value="Linker_histone"/>
    <property type="match status" value="1"/>
</dbReference>
<feature type="region of interest" description="Disordered" evidence="11">
    <location>
        <begin position="69"/>
        <end position="89"/>
    </location>
</feature>
<evidence type="ECO:0000256" key="11">
    <source>
        <dbReference type="SAM" id="MobiDB-lite"/>
    </source>
</evidence>
<proteinExistence type="predicted"/>
<name>A0AAD4IXZ8_PERFH</name>
<evidence type="ECO:0000259" key="12">
    <source>
        <dbReference type="PROSITE" id="PS50090"/>
    </source>
</evidence>
<dbReference type="PROSITE" id="PS50090">
    <property type="entry name" value="MYB_LIKE"/>
    <property type="match status" value="1"/>
</dbReference>
<dbReference type="CDD" id="cd00073">
    <property type="entry name" value="H15"/>
    <property type="match status" value="1"/>
</dbReference>
<dbReference type="Proteomes" id="UP001190926">
    <property type="component" value="Unassembled WGS sequence"/>
</dbReference>
<dbReference type="PANTHER" id="PTHR46267">
    <property type="entry name" value="SINGLE MYB HISTONE 4"/>
    <property type="match status" value="1"/>
</dbReference>
<dbReference type="PROSITE" id="PS51294">
    <property type="entry name" value="HTH_MYB"/>
    <property type="match status" value="1"/>
</dbReference>
<evidence type="ECO:0000313" key="16">
    <source>
        <dbReference type="Proteomes" id="UP001190926"/>
    </source>
</evidence>
<keyword evidence="5 10" id="KW-0175">Coiled coil</keyword>
<dbReference type="GO" id="GO:0000786">
    <property type="term" value="C:nucleosome"/>
    <property type="evidence" value="ECO:0007669"/>
    <property type="project" value="InterPro"/>
</dbReference>
<feature type="coiled-coil region" evidence="10">
    <location>
        <begin position="250"/>
        <end position="289"/>
    </location>
</feature>
<evidence type="ECO:0000256" key="5">
    <source>
        <dbReference type="ARBA" id="ARBA00023054"/>
    </source>
</evidence>
<dbReference type="SUPFAM" id="SSF46785">
    <property type="entry name" value="Winged helix' DNA-binding domain"/>
    <property type="match status" value="1"/>
</dbReference>
<keyword evidence="3" id="KW-0158">Chromosome</keyword>
<gene>
    <name evidence="15" type="ORF">C2S53_004230</name>
</gene>
<dbReference type="Gene3D" id="1.10.10.10">
    <property type="entry name" value="Winged helix-like DNA-binding domain superfamily/Winged helix DNA-binding domain"/>
    <property type="match status" value="1"/>
</dbReference>
<evidence type="ECO:0000259" key="13">
    <source>
        <dbReference type="PROSITE" id="PS51294"/>
    </source>
</evidence>
<dbReference type="PANTHER" id="PTHR46267:SF11">
    <property type="entry name" value="TELOMERE REPEAT-BINDING FACTOR 2"/>
    <property type="match status" value="1"/>
</dbReference>
<keyword evidence="16" id="KW-1185">Reference proteome</keyword>
<dbReference type="EMBL" id="SDAM02000570">
    <property type="protein sequence ID" value="KAH6823663.1"/>
    <property type="molecule type" value="Genomic_DNA"/>
</dbReference>
<dbReference type="GO" id="GO:0003691">
    <property type="term" value="F:double-stranded telomeric DNA binding"/>
    <property type="evidence" value="ECO:0007669"/>
    <property type="project" value="InterPro"/>
</dbReference>
<dbReference type="Gene3D" id="1.10.10.60">
    <property type="entry name" value="Homeodomain-like"/>
    <property type="match status" value="1"/>
</dbReference>
<accession>A0AAD4IXZ8</accession>
<evidence type="ECO:0000259" key="14">
    <source>
        <dbReference type="PROSITE" id="PS51504"/>
    </source>
</evidence>
<keyword evidence="8" id="KW-0539">Nucleus</keyword>
<organism evidence="15 16">
    <name type="scientific">Perilla frutescens var. hirtella</name>
    <name type="common">Perilla citriodora</name>
    <name type="synonym">Perilla setoyensis</name>
    <dbReference type="NCBI Taxonomy" id="608512"/>
    <lineage>
        <taxon>Eukaryota</taxon>
        <taxon>Viridiplantae</taxon>
        <taxon>Streptophyta</taxon>
        <taxon>Embryophyta</taxon>
        <taxon>Tracheophyta</taxon>
        <taxon>Spermatophyta</taxon>
        <taxon>Magnoliopsida</taxon>
        <taxon>eudicotyledons</taxon>
        <taxon>Gunneridae</taxon>
        <taxon>Pentapetalae</taxon>
        <taxon>asterids</taxon>
        <taxon>lamiids</taxon>
        <taxon>Lamiales</taxon>
        <taxon>Lamiaceae</taxon>
        <taxon>Nepetoideae</taxon>
        <taxon>Elsholtzieae</taxon>
        <taxon>Perilla</taxon>
    </lineage>
</organism>
<evidence type="ECO:0000256" key="2">
    <source>
        <dbReference type="ARBA" id="ARBA00004604"/>
    </source>
</evidence>
<keyword evidence="4" id="KW-0805">Transcription regulation</keyword>
<feature type="domain" description="Myb-like" evidence="12">
    <location>
        <begin position="5"/>
        <end position="57"/>
    </location>
</feature>
<reference evidence="15 16" key="1">
    <citation type="journal article" date="2021" name="Nat. Commun.">
        <title>Incipient diploidization of the medicinal plant Perilla within 10,000 years.</title>
        <authorList>
            <person name="Zhang Y."/>
            <person name="Shen Q."/>
            <person name="Leng L."/>
            <person name="Zhang D."/>
            <person name="Chen S."/>
            <person name="Shi Y."/>
            <person name="Ning Z."/>
            <person name="Chen S."/>
        </authorList>
    </citation>
    <scope>NUCLEOTIDE SEQUENCE [LARGE SCALE GENOMIC DNA]</scope>
    <source>
        <strain evidence="16">cv. PC099</strain>
    </source>
</reference>
<evidence type="ECO:0000256" key="4">
    <source>
        <dbReference type="ARBA" id="ARBA00023015"/>
    </source>
</evidence>
<dbReference type="AlphaFoldDB" id="A0AAD4IXZ8"/>
<evidence type="ECO:0000256" key="3">
    <source>
        <dbReference type="ARBA" id="ARBA00022454"/>
    </source>
</evidence>
<keyword evidence="6" id="KW-0238">DNA-binding</keyword>
<dbReference type="CDD" id="cd11660">
    <property type="entry name" value="SANT_TRF"/>
    <property type="match status" value="1"/>
</dbReference>
<evidence type="ECO:0000256" key="9">
    <source>
        <dbReference type="ARBA" id="ARBA00032813"/>
    </source>
</evidence>
<evidence type="ECO:0000256" key="6">
    <source>
        <dbReference type="ARBA" id="ARBA00023125"/>
    </source>
</evidence>
<protein>
    <recommendedName>
        <fullName evidence="9">MYB transcription factor</fullName>
    </recommendedName>
</protein>
<evidence type="ECO:0000256" key="8">
    <source>
        <dbReference type="ARBA" id="ARBA00023242"/>
    </source>
</evidence>
<dbReference type="InterPro" id="IPR044597">
    <property type="entry name" value="SMH1-6"/>
</dbReference>
<comment type="subcellular location">
    <subcellularLocation>
        <location evidence="1">Chromosome</location>
    </subcellularLocation>
    <subcellularLocation>
        <location evidence="2">Nucleus</location>
        <location evidence="2">Nucleolus</location>
    </subcellularLocation>
</comment>
<evidence type="ECO:0000313" key="15">
    <source>
        <dbReference type="EMBL" id="KAH6823663.1"/>
    </source>
</evidence>
<comment type="caution">
    <text evidence="15">The sequence shown here is derived from an EMBL/GenBank/DDBJ whole genome shotgun (WGS) entry which is preliminary data.</text>
</comment>
<evidence type="ECO:0000256" key="1">
    <source>
        <dbReference type="ARBA" id="ARBA00004286"/>
    </source>
</evidence>
<keyword evidence="7" id="KW-0804">Transcription</keyword>
<feature type="domain" description="HTH myb-type" evidence="13">
    <location>
        <begin position="1"/>
        <end position="56"/>
    </location>
</feature>
<sequence>MGAPKQRWTPEEEAALKAGINKYGVGKWSTILKDPEFNTILRSRSNVDLKDKWRNMNCMVNGLGSRRVSSAHKHSQVAPKHDEGSSGDSLVVEKDPVVLDVNPLSEVYVRVEDANFRNQISRVDDLIFEAIAKLKEPRGSSRHAISEYIEDHHSVPTDLERILVANLKALTEKGRLVKVKHLYRIAPRSIPLNGGEDPTLVHADGDRDVAKGYAEGQRNETIILTKAQIEAELEMMRSMTAEEAAAVAARAVTEAEAAIAAAEAAALEAEQAEIEAEEAQCFADAAQKSLLTPVSFRGTKSNFRF</sequence>
<dbReference type="InterPro" id="IPR036390">
    <property type="entry name" value="WH_DNA-bd_sf"/>
</dbReference>